<protein>
    <recommendedName>
        <fullName evidence="3">FAD:protein FMN transferase</fullName>
        <ecNumber evidence="2">2.7.1.180</ecNumber>
    </recommendedName>
    <alternativeName>
        <fullName evidence="9">Flavin transferase</fullName>
    </alternativeName>
</protein>
<reference evidence="12" key="1">
    <citation type="submission" date="2022-12" db="EMBL/GenBank/DDBJ databases">
        <title>Reference genome sequencing for broad-spectrum identification of bacterial and archaeal isolates by mass spectrometry.</title>
        <authorList>
            <person name="Sekiguchi Y."/>
            <person name="Tourlousse D.M."/>
        </authorList>
    </citation>
    <scope>NUCLEOTIDE SEQUENCE</scope>
    <source>
        <strain evidence="12">14</strain>
    </source>
</reference>
<dbReference type="InterPro" id="IPR003374">
    <property type="entry name" value="ApbE-like_sf"/>
</dbReference>
<gene>
    <name evidence="12" type="ORF">ARHIZOSPH14_22810</name>
</gene>
<evidence type="ECO:0000256" key="1">
    <source>
        <dbReference type="ARBA" id="ARBA00001946"/>
    </source>
</evidence>
<dbReference type="SUPFAM" id="SSF143631">
    <property type="entry name" value="ApbE-like"/>
    <property type="match status" value="1"/>
</dbReference>
<dbReference type="GO" id="GO:0016740">
    <property type="term" value="F:transferase activity"/>
    <property type="evidence" value="ECO:0007669"/>
    <property type="project" value="UniProtKB-KW"/>
</dbReference>
<evidence type="ECO:0000256" key="7">
    <source>
        <dbReference type="ARBA" id="ARBA00022827"/>
    </source>
</evidence>
<organism evidence="12 13">
    <name type="scientific">Agromyces rhizosphaerae</name>
    <dbReference type="NCBI Taxonomy" id="88374"/>
    <lineage>
        <taxon>Bacteria</taxon>
        <taxon>Bacillati</taxon>
        <taxon>Actinomycetota</taxon>
        <taxon>Actinomycetes</taxon>
        <taxon>Micrococcales</taxon>
        <taxon>Microbacteriaceae</taxon>
        <taxon>Agromyces</taxon>
    </lineage>
</organism>
<evidence type="ECO:0000256" key="4">
    <source>
        <dbReference type="ARBA" id="ARBA00022630"/>
    </source>
</evidence>
<keyword evidence="13" id="KW-1185">Reference proteome</keyword>
<keyword evidence="6" id="KW-0479">Metal-binding</keyword>
<sequence>MRIGRNGRAAFPAMGTVVTVVLPGAVPADGHAPVLGRVVDAFAALEARFSLYRDDTDLARIRDGALRLTDADEVVRDAYALALRWRSATEGVFSPHRPDGVLDLDGVVKALAIEQAGDVLDDAGVADWCVDAGGDALVRGHGPGGGPWVAGIVDPGDRARVATTAVLDGARRAIATSGTAERGAHVWSTPGRRPLVQSSVVAPDIVTADVLATAVLAGGRAMLDLVQRDWDVDVFAVTDDDRVVRSAGWPSAPSHPLAALGSAPADRPDQATLTPSSAPIA</sequence>
<proteinExistence type="predicted"/>
<dbReference type="InterPro" id="IPR024932">
    <property type="entry name" value="ApbE"/>
</dbReference>
<evidence type="ECO:0000256" key="3">
    <source>
        <dbReference type="ARBA" id="ARBA00016337"/>
    </source>
</evidence>
<dbReference type="RefSeq" id="WP_281885066.1">
    <property type="nucleotide sequence ID" value="NZ_BSDP01000001.1"/>
</dbReference>
<evidence type="ECO:0000256" key="9">
    <source>
        <dbReference type="ARBA" id="ARBA00031306"/>
    </source>
</evidence>
<dbReference type="AlphaFoldDB" id="A0A9W6CWF5"/>
<dbReference type="EMBL" id="BSDP01000001">
    <property type="protein sequence ID" value="GLI28039.1"/>
    <property type="molecule type" value="Genomic_DNA"/>
</dbReference>
<evidence type="ECO:0000256" key="6">
    <source>
        <dbReference type="ARBA" id="ARBA00022723"/>
    </source>
</evidence>
<evidence type="ECO:0000256" key="10">
    <source>
        <dbReference type="ARBA" id="ARBA00048540"/>
    </source>
</evidence>
<dbReference type="PANTHER" id="PTHR30040">
    <property type="entry name" value="THIAMINE BIOSYNTHESIS LIPOPROTEIN APBE"/>
    <property type="match status" value="1"/>
</dbReference>
<keyword evidence="4" id="KW-0285">Flavoprotein</keyword>
<dbReference type="EC" id="2.7.1.180" evidence="2"/>
<keyword evidence="5 12" id="KW-0808">Transferase</keyword>
<dbReference type="GO" id="GO:0046872">
    <property type="term" value="F:metal ion binding"/>
    <property type="evidence" value="ECO:0007669"/>
    <property type="project" value="UniProtKB-KW"/>
</dbReference>
<comment type="catalytic activity">
    <reaction evidence="10">
        <text>L-threonyl-[protein] + FAD = FMN-L-threonyl-[protein] + AMP + H(+)</text>
        <dbReference type="Rhea" id="RHEA:36847"/>
        <dbReference type="Rhea" id="RHEA-COMP:11060"/>
        <dbReference type="Rhea" id="RHEA-COMP:11061"/>
        <dbReference type="ChEBI" id="CHEBI:15378"/>
        <dbReference type="ChEBI" id="CHEBI:30013"/>
        <dbReference type="ChEBI" id="CHEBI:57692"/>
        <dbReference type="ChEBI" id="CHEBI:74257"/>
        <dbReference type="ChEBI" id="CHEBI:456215"/>
        <dbReference type="EC" id="2.7.1.180"/>
    </reaction>
</comment>
<feature type="region of interest" description="Disordered" evidence="11">
    <location>
        <begin position="247"/>
        <end position="281"/>
    </location>
</feature>
<evidence type="ECO:0000256" key="11">
    <source>
        <dbReference type="SAM" id="MobiDB-lite"/>
    </source>
</evidence>
<accession>A0A9W6CWF5</accession>
<evidence type="ECO:0000313" key="13">
    <source>
        <dbReference type="Proteomes" id="UP001144396"/>
    </source>
</evidence>
<name>A0A9W6CWF5_9MICO</name>
<keyword evidence="8" id="KW-0460">Magnesium</keyword>
<dbReference type="Proteomes" id="UP001144396">
    <property type="component" value="Unassembled WGS sequence"/>
</dbReference>
<evidence type="ECO:0000256" key="2">
    <source>
        <dbReference type="ARBA" id="ARBA00011955"/>
    </source>
</evidence>
<dbReference type="Gene3D" id="3.10.520.10">
    <property type="entry name" value="ApbE-like domains"/>
    <property type="match status" value="2"/>
</dbReference>
<comment type="caution">
    <text evidence="12">The sequence shown here is derived from an EMBL/GenBank/DDBJ whole genome shotgun (WGS) entry which is preliminary data.</text>
</comment>
<keyword evidence="7" id="KW-0274">FAD</keyword>
<dbReference type="Pfam" id="PF02424">
    <property type="entry name" value="ApbE"/>
    <property type="match status" value="1"/>
</dbReference>
<evidence type="ECO:0000256" key="8">
    <source>
        <dbReference type="ARBA" id="ARBA00022842"/>
    </source>
</evidence>
<dbReference type="PANTHER" id="PTHR30040:SF2">
    <property type="entry name" value="FAD:PROTEIN FMN TRANSFERASE"/>
    <property type="match status" value="1"/>
</dbReference>
<comment type="cofactor">
    <cofactor evidence="1">
        <name>Mg(2+)</name>
        <dbReference type="ChEBI" id="CHEBI:18420"/>
    </cofactor>
</comment>
<evidence type="ECO:0000256" key="5">
    <source>
        <dbReference type="ARBA" id="ARBA00022679"/>
    </source>
</evidence>
<evidence type="ECO:0000313" key="12">
    <source>
        <dbReference type="EMBL" id="GLI28039.1"/>
    </source>
</evidence>
<feature type="compositionally biased region" description="Polar residues" evidence="11">
    <location>
        <begin position="271"/>
        <end position="281"/>
    </location>
</feature>